<name>A0A8B6CPN2_MYTGA</name>
<dbReference type="GO" id="GO:1905394">
    <property type="term" value="F:retromer complex binding"/>
    <property type="evidence" value="ECO:0007669"/>
    <property type="project" value="TreeGrafter"/>
</dbReference>
<sequence>MNGPVAGENPSNGTRLWEKSWTMDEMRKNANNWSLAGDAGLLHHLQDFSQQMISRVHEIGKEVDGLLHETKMTGVRVHNVFNDFIMLANTQFVENRVYDEDVSSEDTAKESNKEETQEKTREQREAELIPKVSEALQLGIKVTEEAFEALDSNVVNSDSEDDDDTNYRVDPILEAKDPYISRPLPYLIGTPNFMSNEDVGLEEESEEEEVGHGELSESEAEKDSSEYSSSEDESETEKPVSKPRTGTDMTDSSESESSEGDLFEAKKEKNSDESDETEESDVEEEKVENEESKDTKVGGFANELASKLGIAPQVVPEEHKEKQRTESESSHKKKKHKKEKEKEKSKPKKHADDDDMFPTSIQEDEDDNLFAPKGGLFSTGKGLFDDDEDD</sequence>
<feature type="compositionally biased region" description="Acidic residues" evidence="1">
    <location>
        <begin position="199"/>
        <end position="209"/>
    </location>
</feature>
<evidence type="ECO:0000313" key="2">
    <source>
        <dbReference type="EMBL" id="VDI07538.1"/>
    </source>
</evidence>
<comment type="caution">
    <text evidence="2">The sequence shown here is derived from an EMBL/GenBank/DDBJ whole genome shotgun (WGS) entry which is preliminary data.</text>
</comment>
<feature type="non-terminal residue" evidence="2">
    <location>
        <position position="390"/>
    </location>
</feature>
<dbReference type="PANTHER" id="PTHR21669">
    <property type="entry name" value="CAPZ-INTERACTING PROTEIN AND RELATED PROTEINS"/>
    <property type="match status" value="1"/>
</dbReference>
<feature type="compositionally biased region" description="Basic and acidic residues" evidence="1">
    <location>
        <begin position="316"/>
        <end position="330"/>
    </location>
</feature>
<feature type="compositionally biased region" description="Basic residues" evidence="1">
    <location>
        <begin position="331"/>
        <end position="349"/>
    </location>
</feature>
<evidence type="ECO:0000313" key="3">
    <source>
        <dbReference type="Proteomes" id="UP000596742"/>
    </source>
</evidence>
<feature type="compositionally biased region" description="Acidic residues" evidence="1">
    <location>
        <begin position="251"/>
        <end position="262"/>
    </location>
</feature>
<protein>
    <submittedName>
        <fullName evidence="2">WASH complex subunit FAM21</fullName>
    </submittedName>
</protein>
<dbReference type="PANTHER" id="PTHR21669:SF1">
    <property type="entry name" value="WASH COMPLEX SUBUNIT 2"/>
    <property type="match status" value="1"/>
</dbReference>
<dbReference type="EMBL" id="UYJE01002069">
    <property type="protein sequence ID" value="VDI07538.1"/>
    <property type="molecule type" value="Genomic_DNA"/>
</dbReference>
<evidence type="ECO:0000256" key="1">
    <source>
        <dbReference type="SAM" id="MobiDB-lite"/>
    </source>
</evidence>
<dbReference type="Proteomes" id="UP000596742">
    <property type="component" value="Unassembled WGS sequence"/>
</dbReference>
<accession>A0A8B6CPN2</accession>
<feature type="region of interest" description="Disordered" evidence="1">
    <location>
        <begin position="199"/>
        <end position="390"/>
    </location>
</feature>
<feature type="compositionally biased region" description="Basic and acidic residues" evidence="1">
    <location>
        <begin position="210"/>
        <end position="225"/>
    </location>
</feature>
<proteinExistence type="predicted"/>
<feature type="compositionally biased region" description="Basic and acidic residues" evidence="1">
    <location>
        <begin position="263"/>
        <end position="272"/>
    </location>
</feature>
<keyword evidence="3" id="KW-1185">Reference proteome</keyword>
<gene>
    <name evidence="2" type="ORF">MGAL_10B022707</name>
</gene>
<dbReference type="GO" id="GO:0005769">
    <property type="term" value="C:early endosome"/>
    <property type="evidence" value="ECO:0007669"/>
    <property type="project" value="TreeGrafter"/>
</dbReference>
<reference evidence="2" key="1">
    <citation type="submission" date="2018-11" db="EMBL/GenBank/DDBJ databases">
        <authorList>
            <person name="Alioto T."/>
            <person name="Alioto T."/>
        </authorList>
    </citation>
    <scope>NUCLEOTIDE SEQUENCE</scope>
</reference>
<dbReference type="GO" id="GO:0071203">
    <property type="term" value="C:WASH complex"/>
    <property type="evidence" value="ECO:0007669"/>
    <property type="project" value="TreeGrafter"/>
</dbReference>
<feature type="compositionally biased region" description="Basic and acidic residues" evidence="1">
    <location>
        <begin position="106"/>
        <end position="126"/>
    </location>
</feature>
<dbReference type="GO" id="GO:0036010">
    <property type="term" value="P:protein localization to endosome"/>
    <property type="evidence" value="ECO:0007669"/>
    <property type="project" value="TreeGrafter"/>
</dbReference>
<feature type="compositionally biased region" description="Acidic residues" evidence="1">
    <location>
        <begin position="273"/>
        <end position="288"/>
    </location>
</feature>
<feature type="region of interest" description="Disordered" evidence="1">
    <location>
        <begin position="101"/>
        <end position="126"/>
    </location>
</feature>
<organism evidence="2 3">
    <name type="scientific">Mytilus galloprovincialis</name>
    <name type="common">Mediterranean mussel</name>
    <dbReference type="NCBI Taxonomy" id="29158"/>
    <lineage>
        <taxon>Eukaryota</taxon>
        <taxon>Metazoa</taxon>
        <taxon>Spiralia</taxon>
        <taxon>Lophotrochozoa</taxon>
        <taxon>Mollusca</taxon>
        <taxon>Bivalvia</taxon>
        <taxon>Autobranchia</taxon>
        <taxon>Pteriomorphia</taxon>
        <taxon>Mytilida</taxon>
        <taxon>Mytiloidea</taxon>
        <taxon>Mytilidae</taxon>
        <taxon>Mytilinae</taxon>
        <taxon>Mytilus</taxon>
    </lineage>
</organism>
<dbReference type="GO" id="GO:0005829">
    <property type="term" value="C:cytosol"/>
    <property type="evidence" value="ECO:0007669"/>
    <property type="project" value="GOC"/>
</dbReference>
<dbReference type="AlphaFoldDB" id="A0A8B6CPN2"/>
<dbReference type="GO" id="GO:1901981">
    <property type="term" value="F:phosphatidylinositol phosphate binding"/>
    <property type="evidence" value="ECO:0007669"/>
    <property type="project" value="TreeGrafter"/>
</dbReference>
<dbReference type="OrthoDB" id="751084at2759"/>
<dbReference type="GO" id="GO:0042147">
    <property type="term" value="P:retrograde transport, endosome to Golgi"/>
    <property type="evidence" value="ECO:0007669"/>
    <property type="project" value="TreeGrafter"/>
</dbReference>